<dbReference type="STRING" id="1802061.A3A93_01275"/>
<evidence type="ECO:0000259" key="1">
    <source>
        <dbReference type="Pfam" id="PF12867"/>
    </source>
</evidence>
<comment type="caution">
    <text evidence="2">The sequence shown here is derived from an EMBL/GenBank/DDBJ whole genome shotgun (WGS) entry which is preliminary data.</text>
</comment>
<evidence type="ECO:0000313" key="2">
    <source>
        <dbReference type="EMBL" id="OGK45828.1"/>
    </source>
</evidence>
<proteinExistence type="predicted"/>
<evidence type="ECO:0000313" key="3">
    <source>
        <dbReference type="Proteomes" id="UP000177141"/>
    </source>
</evidence>
<accession>A0A1F7IR49</accession>
<dbReference type="Pfam" id="PF12867">
    <property type="entry name" value="DinB_2"/>
    <property type="match status" value="1"/>
</dbReference>
<name>A0A1F7IR49_9BACT</name>
<organism evidence="2 3">
    <name type="scientific">Candidatus Roizmanbacteria bacterium RIFCSPLOWO2_01_FULL_38_12</name>
    <dbReference type="NCBI Taxonomy" id="1802061"/>
    <lineage>
        <taxon>Bacteria</taxon>
        <taxon>Candidatus Roizmaniibacteriota</taxon>
    </lineage>
</organism>
<feature type="domain" description="DinB-like" evidence="1">
    <location>
        <begin position="14"/>
        <end position="156"/>
    </location>
</feature>
<gene>
    <name evidence="2" type="ORF">A3A93_01275</name>
</gene>
<reference evidence="2 3" key="1">
    <citation type="journal article" date="2016" name="Nat. Commun.">
        <title>Thousands of microbial genomes shed light on interconnected biogeochemical processes in an aquifer system.</title>
        <authorList>
            <person name="Anantharaman K."/>
            <person name="Brown C.T."/>
            <person name="Hug L.A."/>
            <person name="Sharon I."/>
            <person name="Castelle C.J."/>
            <person name="Probst A.J."/>
            <person name="Thomas B.C."/>
            <person name="Singh A."/>
            <person name="Wilkins M.J."/>
            <person name="Karaoz U."/>
            <person name="Brodie E.L."/>
            <person name="Williams K.H."/>
            <person name="Hubbard S.S."/>
            <person name="Banfield J.F."/>
        </authorList>
    </citation>
    <scope>NUCLEOTIDE SEQUENCE [LARGE SCALE GENOMIC DNA]</scope>
</reference>
<dbReference type="EMBL" id="MGAL01000048">
    <property type="protein sequence ID" value="OGK45828.1"/>
    <property type="molecule type" value="Genomic_DNA"/>
</dbReference>
<dbReference type="AlphaFoldDB" id="A0A1F7IR49"/>
<dbReference type="SUPFAM" id="SSF109854">
    <property type="entry name" value="DinB/YfiT-like putative metalloenzymes"/>
    <property type="match status" value="1"/>
</dbReference>
<dbReference type="Proteomes" id="UP000177141">
    <property type="component" value="Unassembled WGS sequence"/>
</dbReference>
<dbReference type="InterPro" id="IPR034660">
    <property type="entry name" value="DinB/YfiT-like"/>
</dbReference>
<protein>
    <recommendedName>
        <fullName evidence="1">DinB-like domain-containing protein</fullName>
    </recommendedName>
</protein>
<dbReference type="InterPro" id="IPR024775">
    <property type="entry name" value="DinB-like"/>
</dbReference>
<sequence>MEDNKKCIKLLKEQLAMAHEVLEGTIEGTGEDHAHFQKIGTALPVGAAYGHAVFSEDGFASMLGKTQPLFMSEYKDKTGFSEPMPGPSDDWSKQHADWSKKVKVDLAKARTYAKAVYAATDKYLDTLTDDNLTDEIDFSSWGMGKKPLSWALSMVVIGHINNLAGEISAIKGVQGLKGYPF</sequence>
<dbReference type="Gene3D" id="1.20.120.450">
    <property type="entry name" value="dinb family like domain"/>
    <property type="match status" value="1"/>
</dbReference>